<organism evidence="7 8">
    <name type="scientific">Neolecta irregularis (strain DAH-3)</name>
    <dbReference type="NCBI Taxonomy" id="1198029"/>
    <lineage>
        <taxon>Eukaryota</taxon>
        <taxon>Fungi</taxon>
        <taxon>Dikarya</taxon>
        <taxon>Ascomycota</taxon>
        <taxon>Taphrinomycotina</taxon>
        <taxon>Neolectales</taxon>
        <taxon>Neolectaceae</taxon>
        <taxon>Neolecta</taxon>
    </lineage>
</organism>
<dbReference type="Pfam" id="PF00850">
    <property type="entry name" value="Hist_deacetyl"/>
    <property type="match status" value="1"/>
</dbReference>
<dbReference type="GO" id="GO:0140937">
    <property type="term" value="F:histone H4K12 deacetylase activity, hydrolytic mechanism"/>
    <property type="evidence" value="ECO:0007669"/>
    <property type="project" value="EnsemblFungi"/>
</dbReference>
<evidence type="ECO:0000256" key="1">
    <source>
        <dbReference type="ARBA" id="ARBA00012111"/>
    </source>
</evidence>
<dbReference type="SUPFAM" id="SSF52768">
    <property type="entry name" value="Arginase/deacetylase"/>
    <property type="match status" value="1"/>
</dbReference>
<dbReference type="GO" id="GO:0180032">
    <property type="term" value="F:histone H4K5 deacetylase activity, hydrolytic mechanism"/>
    <property type="evidence" value="ECO:0007669"/>
    <property type="project" value="EnsemblFungi"/>
</dbReference>
<dbReference type="GO" id="GO:0070210">
    <property type="term" value="C:Rpd3L-Expanded complex"/>
    <property type="evidence" value="ECO:0007669"/>
    <property type="project" value="EnsemblFungi"/>
</dbReference>
<evidence type="ECO:0000313" key="7">
    <source>
        <dbReference type="EMBL" id="OLL22408.1"/>
    </source>
</evidence>
<dbReference type="GO" id="GO:0034739">
    <property type="term" value="F:histone H4K16 deacetylase activity, hydrolytic mechanism"/>
    <property type="evidence" value="ECO:0007669"/>
    <property type="project" value="EnsemblFungi"/>
</dbReference>
<accession>A0A1U7LIF3</accession>
<comment type="similarity">
    <text evidence="4">Belongs to the histone deacetylase family. HD Type 1 subfamily.</text>
</comment>
<comment type="catalytic activity">
    <reaction evidence="4">
        <text>N(6)-acetyl-L-lysyl-[histone] + H2O = L-lysyl-[histone] + acetate</text>
        <dbReference type="Rhea" id="RHEA:58196"/>
        <dbReference type="Rhea" id="RHEA-COMP:9845"/>
        <dbReference type="Rhea" id="RHEA-COMP:11338"/>
        <dbReference type="ChEBI" id="CHEBI:15377"/>
        <dbReference type="ChEBI" id="CHEBI:29969"/>
        <dbReference type="ChEBI" id="CHEBI:30089"/>
        <dbReference type="ChEBI" id="CHEBI:61930"/>
        <dbReference type="EC" id="3.5.1.98"/>
    </reaction>
</comment>
<evidence type="ECO:0000313" key="8">
    <source>
        <dbReference type="Proteomes" id="UP000186594"/>
    </source>
</evidence>
<keyword evidence="4" id="KW-0804">Transcription</keyword>
<dbReference type="Proteomes" id="UP000186594">
    <property type="component" value="Unassembled WGS sequence"/>
</dbReference>
<dbReference type="EMBL" id="LXFE01003363">
    <property type="protein sequence ID" value="OLL22408.1"/>
    <property type="molecule type" value="Genomic_DNA"/>
</dbReference>
<dbReference type="PANTHER" id="PTHR10625:SF10">
    <property type="entry name" value="HISTONE DEACETYLASE HDAC1"/>
    <property type="match status" value="1"/>
</dbReference>
<sequence>MSPSASPRIAYFFDADVGAFHYAPGHPMKPLRMAMTHALIVGYRLDRKMDLLVLLCFFSIVTAQTPRRASAKDMTRCHTDEYIDFLSRVSPETMDRFVPHQARFNVGDDCPVFDGLFEFCSISAGGSISAADRINSGDADIAIKHKIYSSILADDTAGLAGYTMQRNAKHQAYPVLLHPTLTSQFCYVNDIVLSILELLKYHKRVLYIDIDIHHGDGVEEFFYTTDRVMTCSFHKFGQFFPGTGALGDVGIGPGKNYSVNIPLNDGIDDLTYESVFKPIISRIIQFYRPEAIVLQCGADSLAGDKLGCFNLSVHGHAEAVKFVKSFNIPLIALGGGGYTIKNVARAWTYETAILLGEELAEDIPFNEYIGYFGPDYKICIPPNSMDNKNSRAYLDHLIEQTVERLRNIPSAPSVQSSAAEVLYAEY</sequence>
<keyword evidence="2 4" id="KW-0378">Hydrolase</keyword>
<dbReference type="GO" id="GO:0033698">
    <property type="term" value="C:Rpd3L complex"/>
    <property type="evidence" value="ECO:0007669"/>
    <property type="project" value="EnsemblFungi"/>
</dbReference>
<dbReference type="GO" id="GO:0032221">
    <property type="term" value="C:Rpd3S complex"/>
    <property type="evidence" value="ECO:0007669"/>
    <property type="project" value="EnsemblFungi"/>
</dbReference>
<dbReference type="GO" id="GO:0180033">
    <property type="term" value="F:histone H4K8 deacetylase activity, hydrolytic mechanism"/>
    <property type="evidence" value="ECO:0007669"/>
    <property type="project" value="EnsemblFungi"/>
</dbReference>
<evidence type="ECO:0000256" key="3">
    <source>
        <dbReference type="ARBA" id="ARBA00022853"/>
    </source>
</evidence>
<dbReference type="PRINTS" id="PR01270">
    <property type="entry name" value="HDASUPER"/>
</dbReference>
<evidence type="ECO:0000256" key="4">
    <source>
        <dbReference type="PIRNR" id="PIRNR037913"/>
    </source>
</evidence>
<feature type="domain" description="Histone deacetylase" evidence="6">
    <location>
        <begin position="26"/>
        <end position="353"/>
    </location>
</feature>
<dbReference type="InterPro" id="IPR023801">
    <property type="entry name" value="His_deacetylse_dom"/>
</dbReference>
<dbReference type="InterPro" id="IPR000286">
    <property type="entry name" value="HDACs"/>
</dbReference>
<feature type="binding site" evidence="5">
    <location>
        <position position="213"/>
    </location>
    <ligand>
        <name>a divalent metal cation</name>
        <dbReference type="ChEBI" id="CHEBI:60240"/>
    </ligand>
</feature>
<keyword evidence="4" id="KW-0805">Transcription regulation</keyword>
<dbReference type="EC" id="3.5.1.98" evidence="1 4"/>
<gene>
    <name evidence="7" type="ORF">NEOLI_003617</name>
</gene>
<comment type="caution">
    <text evidence="7">The sequence shown here is derived from an EMBL/GenBank/DDBJ whole genome shotgun (WGS) entry which is preliminary data.</text>
</comment>
<dbReference type="OrthoDB" id="1918432at2759"/>
<keyword evidence="4" id="KW-0539">Nucleus</keyword>
<name>A0A1U7LIF3_NEOID</name>
<dbReference type="STRING" id="1198029.A0A1U7LIF3"/>
<dbReference type="InterPro" id="IPR003084">
    <property type="entry name" value="HDAC_I/II"/>
</dbReference>
<evidence type="ECO:0000256" key="2">
    <source>
        <dbReference type="ARBA" id="ARBA00022801"/>
    </source>
</evidence>
<dbReference type="InterPro" id="IPR023696">
    <property type="entry name" value="Ureohydrolase_dom_sf"/>
</dbReference>
<dbReference type="GO" id="GO:0031078">
    <property type="term" value="F:histone H3K14 deacetylase activity, hydrolytic mechanism"/>
    <property type="evidence" value="ECO:0007669"/>
    <property type="project" value="EnsemblFungi"/>
</dbReference>
<dbReference type="AlphaFoldDB" id="A0A1U7LIF3"/>
<feature type="binding site" evidence="5">
    <location>
        <position position="211"/>
    </location>
    <ligand>
        <name>a divalent metal cation</name>
        <dbReference type="ChEBI" id="CHEBI:60240"/>
    </ligand>
</feature>
<proteinExistence type="inferred from homology"/>
<evidence type="ECO:0000259" key="6">
    <source>
        <dbReference type="Pfam" id="PF00850"/>
    </source>
</evidence>
<dbReference type="GO" id="GO:0032129">
    <property type="term" value="F:histone H3K9 deacetylase activity, hydrolytic mechanism"/>
    <property type="evidence" value="ECO:0007669"/>
    <property type="project" value="EnsemblFungi"/>
</dbReference>
<dbReference type="PIRSF" id="PIRSF037913">
    <property type="entry name" value="His_deacetylse_1"/>
    <property type="match status" value="1"/>
</dbReference>
<reference evidence="7 8" key="1">
    <citation type="submission" date="2016-04" db="EMBL/GenBank/DDBJ databases">
        <title>Evolutionary innovation and constraint leading to complex multicellularity in the Ascomycota.</title>
        <authorList>
            <person name="Cisse O."/>
            <person name="Nguyen A."/>
            <person name="Hewitt D.A."/>
            <person name="Jedd G."/>
            <person name="Stajich J.E."/>
        </authorList>
    </citation>
    <scope>NUCLEOTIDE SEQUENCE [LARGE SCALE GENOMIC DNA]</scope>
    <source>
        <strain evidence="7 8">DAH-3</strain>
    </source>
</reference>
<feature type="binding site" evidence="5">
    <location>
        <position position="299"/>
    </location>
    <ligand>
        <name>a divalent metal cation</name>
        <dbReference type="ChEBI" id="CHEBI:60240"/>
    </ligand>
</feature>
<dbReference type="InterPro" id="IPR037138">
    <property type="entry name" value="His_deacetylse_dom_sf"/>
</dbReference>
<dbReference type="OMA" id="RCHTDEY"/>
<dbReference type="PANTHER" id="PTHR10625">
    <property type="entry name" value="HISTONE DEACETYLASE HDAC1-RELATED"/>
    <property type="match status" value="1"/>
</dbReference>
<protein>
    <recommendedName>
        <fullName evidence="1 4">Histone deacetylase</fullName>
        <ecNumber evidence="1 4">3.5.1.98</ecNumber>
    </recommendedName>
</protein>
<keyword evidence="8" id="KW-1185">Reference proteome</keyword>
<comment type="subcellular location">
    <subcellularLocation>
        <location evidence="4">Nucleus</location>
    </subcellularLocation>
</comment>
<keyword evidence="3 4" id="KW-0156">Chromatin regulator</keyword>
<dbReference type="GO" id="GO:0046872">
    <property type="term" value="F:metal ion binding"/>
    <property type="evidence" value="ECO:0007669"/>
    <property type="project" value="UniProtKB-KW"/>
</dbReference>
<evidence type="ECO:0000256" key="5">
    <source>
        <dbReference type="PIRSR" id="PIRSR037913-3"/>
    </source>
</evidence>
<dbReference type="Gene3D" id="3.40.800.20">
    <property type="entry name" value="Histone deacetylase domain"/>
    <property type="match status" value="1"/>
</dbReference>
<keyword evidence="5" id="KW-0479">Metal-binding</keyword>
<dbReference type="GO" id="GO:0031507">
    <property type="term" value="P:heterochromatin formation"/>
    <property type="evidence" value="ECO:0007669"/>
    <property type="project" value="TreeGrafter"/>
</dbReference>